<dbReference type="InterPro" id="IPR001254">
    <property type="entry name" value="Trypsin_dom"/>
</dbReference>
<accession>A0A0A1XB64</accession>
<feature type="domain" description="Peptidase S1" evidence="2">
    <location>
        <begin position="46"/>
        <end position="168"/>
    </location>
</feature>
<reference evidence="3" key="1">
    <citation type="submission" date="2014-11" db="EMBL/GenBank/DDBJ databases">
        <authorList>
            <person name="Geib S."/>
        </authorList>
    </citation>
    <scope>NUCLEOTIDE SEQUENCE</scope>
</reference>
<dbReference type="Pfam" id="PF00089">
    <property type="entry name" value="Trypsin"/>
    <property type="match status" value="1"/>
</dbReference>
<sequence length="253" mass="27758">MKLIFLFISCLQLFAVNSLIEDSEVAPRMYGKYPGYITNEIFKENGEKTVCGGILFSPYAVVTLATCYPNNNENYTANVLSGQTTCMDYDQKLSVRKVITNGVLAIVFTKGSFNLTDTTQIVGINTDEVQPEVVKAVGCPTPTGPIFTANFYNVSEEVCTKTFNDNAMGVKTECGKCPVEASTCTAPMANPTFCKDNTARSLAYKVQRPGCETGGIVDFLLLWPHLSYIVSNVQNERCETSQPENLLNLKLTV</sequence>
<dbReference type="Gene3D" id="2.40.10.10">
    <property type="entry name" value="Trypsin-like serine proteases"/>
    <property type="match status" value="1"/>
</dbReference>
<reference evidence="3" key="2">
    <citation type="journal article" date="2015" name="Gigascience">
        <title>Reconstructing a comprehensive transcriptome assembly of a white-pupal translocated strain of the pest fruit fly Bactrocera cucurbitae.</title>
        <authorList>
            <person name="Sim S.B."/>
            <person name="Calla B."/>
            <person name="Hall B."/>
            <person name="DeRego T."/>
            <person name="Geib S.M."/>
        </authorList>
    </citation>
    <scope>NUCLEOTIDE SEQUENCE</scope>
</reference>
<dbReference type="GO" id="GO:0004252">
    <property type="term" value="F:serine-type endopeptidase activity"/>
    <property type="evidence" value="ECO:0007669"/>
    <property type="project" value="InterPro"/>
</dbReference>
<protein>
    <submittedName>
        <fullName evidence="3">Acrosin</fullName>
    </submittedName>
</protein>
<dbReference type="AlphaFoldDB" id="A0A0A1XB64"/>
<dbReference type="InterPro" id="IPR009003">
    <property type="entry name" value="Peptidase_S1_PA"/>
</dbReference>
<feature type="signal peptide" evidence="1">
    <location>
        <begin position="1"/>
        <end position="18"/>
    </location>
</feature>
<name>A0A0A1XB64_ZEUCU</name>
<feature type="chain" id="PRO_5001994734" evidence="1">
    <location>
        <begin position="19"/>
        <end position="253"/>
    </location>
</feature>
<organism evidence="3">
    <name type="scientific">Zeugodacus cucurbitae</name>
    <name type="common">Melon fruit fly</name>
    <name type="synonym">Bactrocera cucurbitae</name>
    <dbReference type="NCBI Taxonomy" id="28588"/>
    <lineage>
        <taxon>Eukaryota</taxon>
        <taxon>Metazoa</taxon>
        <taxon>Ecdysozoa</taxon>
        <taxon>Arthropoda</taxon>
        <taxon>Hexapoda</taxon>
        <taxon>Insecta</taxon>
        <taxon>Pterygota</taxon>
        <taxon>Neoptera</taxon>
        <taxon>Endopterygota</taxon>
        <taxon>Diptera</taxon>
        <taxon>Brachycera</taxon>
        <taxon>Muscomorpha</taxon>
        <taxon>Tephritoidea</taxon>
        <taxon>Tephritidae</taxon>
        <taxon>Zeugodacus</taxon>
        <taxon>Zeugodacus</taxon>
    </lineage>
</organism>
<dbReference type="EMBL" id="GBXI01006056">
    <property type="protein sequence ID" value="JAD08236.1"/>
    <property type="molecule type" value="Transcribed_RNA"/>
</dbReference>
<evidence type="ECO:0000256" key="1">
    <source>
        <dbReference type="SAM" id="SignalP"/>
    </source>
</evidence>
<evidence type="ECO:0000313" key="3">
    <source>
        <dbReference type="EMBL" id="JAD08236.1"/>
    </source>
</evidence>
<evidence type="ECO:0000259" key="2">
    <source>
        <dbReference type="Pfam" id="PF00089"/>
    </source>
</evidence>
<dbReference type="SUPFAM" id="SSF50494">
    <property type="entry name" value="Trypsin-like serine proteases"/>
    <property type="match status" value="1"/>
</dbReference>
<proteinExistence type="predicted"/>
<keyword evidence="1" id="KW-0732">Signal</keyword>
<dbReference type="GO" id="GO:0006508">
    <property type="term" value="P:proteolysis"/>
    <property type="evidence" value="ECO:0007669"/>
    <property type="project" value="InterPro"/>
</dbReference>
<gene>
    <name evidence="3" type="primary">ACR_0</name>
    <name evidence="3" type="ORF">g.58039</name>
</gene>
<dbReference type="InterPro" id="IPR043504">
    <property type="entry name" value="Peptidase_S1_PA_chymotrypsin"/>
</dbReference>